<protein>
    <recommendedName>
        <fullName evidence="4">Glycerophosphoryl diester phosphodiesterase membrane domain-containing protein</fullName>
    </recommendedName>
</protein>
<evidence type="ECO:0000313" key="3">
    <source>
        <dbReference type="Proteomes" id="UP001596103"/>
    </source>
</evidence>
<gene>
    <name evidence="2" type="ORF">ACFPTO_22715</name>
</gene>
<keyword evidence="1" id="KW-1133">Transmembrane helix</keyword>
<evidence type="ECO:0000256" key="1">
    <source>
        <dbReference type="SAM" id="Phobius"/>
    </source>
</evidence>
<keyword evidence="1" id="KW-0812">Transmembrane</keyword>
<reference evidence="3" key="1">
    <citation type="journal article" date="2019" name="Int. J. Syst. Evol. Microbiol.">
        <title>The Global Catalogue of Microorganisms (GCM) 10K type strain sequencing project: providing services to taxonomists for standard genome sequencing and annotation.</title>
        <authorList>
            <consortium name="The Broad Institute Genomics Platform"/>
            <consortium name="The Broad Institute Genome Sequencing Center for Infectious Disease"/>
            <person name="Wu L."/>
            <person name="Ma J."/>
        </authorList>
    </citation>
    <scope>NUCLEOTIDE SEQUENCE [LARGE SCALE GENOMIC DNA]</scope>
    <source>
        <strain evidence="3">CCUG 56042</strain>
    </source>
</reference>
<feature type="transmembrane region" description="Helical" evidence="1">
    <location>
        <begin position="54"/>
        <end position="78"/>
    </location>
</feature>
<accession>A0ABW0JEY7</accession>
<feature type="transmembrane region" description="Helical" evidence="1">
    <location>
        <begin position="216"/>
        <end position="243"/>
    </location>
</feature>
<proteinExistence type="predicted"/>
<evidence type="ECO:0008006" key="4">
    <source>
        <dbReference type="Google" id="ProtNLM"/>
    </source>
</evidence>
<feature type="transmembrane region" description="Helical" evidence="1">
    <location>
        <begin position="130"/>
        <end position="155"/>
    </location>
</feature>
<feature type="transmembrane region" description="Helical" evidence="1">
    <location>
        <begin position="176"/>
        <end position="204"/>
    </location>
</feature>
<dbReference type="EMBL" id="JBHSMP010000038">
    <property type="protein sequence ID" value="MFC5431593.1"/>
    <property type="molecule type" value="Genomic_DNA"/>
</dbReference>
<evidence type="ECO:0000313" key="2">
    <source>
        <dbReference type="EMBL" id="MFC5431593.1"/>
    </source>
</evidence>
<comment type="caution">
    <text evidence="2">The sequence shown here is derived from an EMBL/GenBank/DDBJ whole genome shotgun (WGS) entry which is preliminary data.</text>
</comment>
<keyword evidence="3" id="KW-1185">Reference proteome</keyword>
<feature type="transmembrane region" description="Helical" evidence="1">
    <location>
        <begin position="21"/>
        <end position="42"/>
    </location>
</feature>
<dbReference type="Proteomes" id="UP001596103">
    <property type="component" value="Unassembled WGS sequence"/>
</dbReference>
<feature type="transmembrane region" description="Helical" evidence="1">
    <location>
        <begin position="99"/>
        <end position="124"/>
    </location>
</feature>
<sequence>MTFNESVKRAWASARDAATQMPRLTLGAFVAYAALSCVAFAGRPVPGAGETPSGALVFAANLATLLTWIVDLGFIIKIHRFVLLREGSTPLLPLGGKPLARTFVLGIVITLGLIASALLLYAILRPRYESGGALFGVIVGAVWIFISVRLSLLFPAISTGSRIDLRGAWHDSRGHFWNLFGVPFVALLPLIGCAIVALILIGAAGITPAAIASPAWLVLLAAGQAAANIVFTLISSASLAWLYRRYANRLPVPPEA</sequence>
<keyword evidence="1" id="KW-0472">Membrane</keyword>
<name>A0ABW0JEY7_9BURK</name>
<organism evidence="2 3">
    <name type="scientific">Paraburkholderia denitrificans</name>
    <dbReference type="NCBI Taxonomy" id="694025"/>
    <lineage>
        <taxon>Bacteria</taxon>
        <taxon>Pseudomonadati</taxon>
        <taxon>Pseudomonadota</taxon>
        <taxon>Betaproteobacteria</taxon>
        <taxon>Burkholderiales</taxon>
        <taxon>Burkholderiaceae</taxon>
        <taxon>Paraburkholderia</taxon>
    </lineage>
</organism>
<dbReference type="InterPro" id="IPR018212">
    <property type="entry name" value="Na/solute_symporter_CS"/>
</dbReference>
<dbReference type="PROSITE" id="PS00457">
    <property type="entry name" value="NA_SOLUT_SYMP_2"/>
    <property type="match status" value="1"/>
</dbReference>